<dbReference type="Gene3D" id="3.20.110.10">
    <property type="entry name" value="Glycoside hydrolase 38, N terminal domain"/>
    <property type="match status" value="1"/>
</dbReference>
<dbReference type="PANTHER" id="PTHR46017">
    <property type="entry name" value="ALPHA-MANNOSIDASE 2C1"/>
    <property type="match status" value="1"/>
</dbReference>
<evidence type="ECO:0000259" key="1">
    <source>
        <dbReference type="Pfam" id="PF01074"/>
    </source>
</evidence>
<gene>
    <name evidence="3" type="ORF">GZH47_24660</name>
</gene>
<dbReference type="Pfam" id="PF01074">
    <property type="entry name" value="Glyco_hydro_38N"/>
    <property type="match status" value="1"/>
</dbReference>
<protein>
    <recommendedName>
        <fullName evidence="5">Glycoside hydrolase family 38 N-terminal domain-containing protein</fullName>
    </recommendedName>
</protein>
<dbReference type="AlphaFoldDB" id="A0A6C0P7Q9"/>
<evidence type="ECO:0000259" key="2">
    <source>
        <dbReference type="Pfam" id="PF17677"/>
    </source>
</evidence>
<sequence>MNQSQLIWRVGEPNSDLRGFQDNYRDPDTVARRIWTIGEDGRPMDADPWPLFHVSNADPDGGYAPHPYTVRFRLEGQPAPAYRLTLHFIVTTPRTPYVAIIVNGIEGKGFLHPAPSADGIMKPKHSLHTTIFAKGTMEMIIPAEGLRTGWNELTVEARDDDPIVHVHNPQAVLRLDRMADAAGFYYDWMELEALTGLPDQAIVRLRVKPSVLYRQEGGKLLERVDAYLEFGRAYAGEPLQLTLAGADGRETRIPLHPPVGLFGHAAYSFEIEDGEGEVAYRLEGRANGVAIHEQGQFKRRRKWQVYTTPHVHTDIGYTHRQWEVAERLCRNLDKTIELVQAERETSERWGYPPFTYVLDSSWALEEFAAYRDENMQAALKDAVRRGEIGVPSNYTDLLTQFASLEDLIRNGEFSDGYLSELGQRADHAAIVDVASASGSLPAILAGMGVRYLVHANNQDRGPFRLNGNLHQLNPFYWEGVNGGRVLVWLAKMYCELKKVCGSPATKETAAKGLQVWLDEFEHEHYAPDAVMLYGQDADNTDIDPYPISFVKEWNDTYAYPKLIPCDVSAFFRYVETNFGDTLRTVKGDQGAYWEDGVGSSIAESIKVRRTQAMLPAAETLDALAVIHGDGAAFPRQHYNAAWRDVLLYDEHTWGAFLAGSDSQALLQQDQWKVKRQMAESAEGWGERLLLAAATRHSLRWNNNGREVVVYNPHSWPLSSEVIVEIARGEQVVDPLSGQPVPLRLLRETHSQAVVQLWVDEVPGMSCRRLILQPSAVPLQPRQVEVKGGSPIVLESPHYRVAIDAERGCIRSWTDLESGRELAEDGDEHGFGAFLYARGGEGTKLLGNHADKSDSGAELLSDFELKTVHRAENAASSSVTVTGVVPMGELTIEWELFRMSKRLDLRFQYAKRETTATEAVYIAFPLRLTHASVLSDSQLGWVNWDRDQLPGACKEWLPLQTAMLVHGAEAAVTIASPDIPLFTVNEEVKGRWPKELKLSGSKVFSYVLNNYWKSNYKPSQGGLITFAYSLTSSNEPKLEEAYRFGHSRRLGLYGQRMSFQEQRTERAPYLENSGGTMAVVEPAQVAATTIKGARNKEGVIVRLQEISGREQRATLSFPGRPIRKARLTDLLEHDGEELKAELDGSVRIPVGAWGLATVRVSFD</sequence>
<dbReference type="RefSeq" id="WP_162643671.1">
    <property type="nucleotide sequence ID" value="NZ_CP048286.1"/>
</dbReference>
<dbReference type="GO" id="GO:0006013">
    <property type="term" value="P:mannose metabolic process"/>
    <property type="evidence" value="ECO:0007669"/>
    <property type="project" value="InterPro"/>
</dbReference>
<dbReference type="SUPFAM" id="SSF74650">
    <property type="entry name" value="Galactose mutarotase-like"/>
    <property type="match status" value="1"/>
</dbReference>
<reference evidence="3 4" key="1">
    <citation type="submission" date="2020-02" db="EMBL/GenBank/DDBJ databases">
        <title>Paenibacillus sp. nov., isolated from rhizosphere soil of tomato.</title>
        <authorList>
            <person name="Weon H.-Y."/>
            <person name="Lee S.A."/>
        </authorList>
    </citation>
    <scope>NUCLEOTIDE SEQUENCE [LARGE SCALE GENOMIC DNA]</scope>
    <source>
        <strain evidence="3 4">14171R-81</strain>
    </source>
</reference>
<dbReference type="InterPro" id="IPR027291">
    <property type="entry name" value="Glyco_hydro_38_N_sf"/>
</dbReference>
<name>A0A6C0P7Q9_9BACL</name>
<dbReference type="PANTHER" id="PTHR46017:SF1">
    <property type="entry name" value="ALPHA-MANNOSIDASE 2C1"/>
    <property type="match status" value="1"/>
</dbReference>
<evidence type="ECO:0000313" key="4">
    <source>
        <dbReference type="Proteomes" id="UP000479114"/>
    </source>
</evidence>
<dbReference type="InterPro" id="IPR000602">
    <property type="entry name" value="Glyco_hydro_38_N"/>
</dbReference>
<dbReference type="SUPFAM" id="SSF88713">
    <property type="entry name" value="Glycoside hydrolase/deacetylase"/>
    <property type="match status" value="1"/>
</dbReference>
<evidence type="ECO:0000313" key="3">
    <source>
        <dbReference type="EMBL" id="QHW33673.1"/>
    </source>
</evidence>
<dbReference type="GO" id="GO:0030246">
    <property type="term" value="F:carbohydrate binding"/>
    <property type="evidence" value="ECO:0007669"/>
    <property type="project" value="InterPro"/>
</dbReference>
<accession>A0A6C0P7Q9</accession>
<organism evidence="3 4">
    <name type="scientific">Paenibacillus rhizovicinus</name>
    <dbReference type="NCBI Taxonomy" id="2704463"/>
    <lineage>
        <taxon>Bacteria</taxon>
        <taxon>Bacillati</taxon>
        <taxon>Bacillota</taxon>
        <taxon>Bacilli</taxon>
        <taxon>Bacillales</taxon>
        <taxon>Paenibacillaceae</taxon>
        <taxon>Paenibacillus</taxon>
    </lineage>
</organism>
<dbReference type="InterPro" id="IPR011330">
    <property type="entry name" value="Glyco_hydro/deAcase_b/a-brl"/>
</dbReference>
<evidence type="ECO:0008006" key="5">
    <source>
        <dbReference type="Google" id="ProtNLM"/>
    </source>
</evidence>
<dbReference type="GO" id="GO:0009313">
    <property type="term" value="P:oligosaccharide catabolic process"/>
    <property type="evidence" value="ECO:0007669"/>
    <property type="project" value="TreeGrafter"/>
</dbReference>
<proteinExistence type="predicted"/>
<dbReference type="InterPro" id="IPR011013">
    <property type="entry name" value="Gal_mutarotase_sf_dom"/>
</dbReference>
<keyword evidence="4" id="KW-1185">Reference proteome</keyword>
<dbReference type="GO" id="GO:0004559">
    <property type="term" value="F:alpha-mannosidase activity"/>
    <property type="evidence" value="ECO:0007669"/>
    <property type="project" value="InterPro"/>
</dbReference>
<dbReference type="Proteomes" id="UP000479114">
    <property type="component" value="Chromosome"/>
</dbReference>
<feature type="domain" description="Glycoside hydrolase family 38 N-terminal" evidence="1">
    <location>
        <begin position="304"/>
        <end position="576"/>
    </location>
</feature>
<feature type="domain" description="Glycosyl hydrolases family 38 C-terminal" evidence="2">
    <location>
        <begin position="1084"/>
        <end position="1152"/>
    </location>
</feature>
<dbReference type="InterPro" id="IPR041147">
    <property type="entry name" value="GH38_C"/>
</dbReference>
<dbReference type="EMBL" id="CP048286">
    <property type="protein sequence ID" value="QHW33673.1"/>
    <property type="molecule type" value="Genomic_DNA"/>
</dbReference>
<dbReference type="Pfam" id="PF17677">
    <property type="entry name" value="Glyco_hydro38C2"/>
    <property type="match status" value="1"/>
</dbReference>
<dbReference type="KEGG" id="prz:GZH47_24660"/>